<feature type="region of interest" description="Disordered" evidence="1">
    <location>
        <begin position="574"/>
        <end position="615"/>
    </location>
</feature>
<reference evidence="3" key="1">
    <citation type="submission" date="2023-06" db="EMBL/GenBank/DDBJ databases">
        <title>Survivors Of The Sea: Transcriptome response of Skeletonema marinoi to long-term dormancy.</title>
        <authorList>
            <person name="Pinder M.I.M."/>
            <person name="Kourtchenko O."/>
            <person name="Robertson E.K."/>
            <person name="Larsson T."/>
            <person name="Maumus F."/>
            <person name="Osuna-Cruz C.M."/>
            <person name="Vancaester E."/>
            <person name="Stenow R."/>
            <person name="Vandepoele K."/>
            <person name="Ploug H."/>
            <person name="Bruchert V."/>
            <person name="Godhe A."/>
            <person name="Topel M."/>
        </authorList>
    </citation>
    <scope>NUCLEOTIDE SEQUENCE</scope>
    <source>
        <strain evidence="3">R05AC</strain>
    </source>
</reference>
<dbReference type="InterPro" id="IPR044294">
    <property type="entry name" value="Lipase-like"/>
</dbReference>
<protein>
    <submittedName>
        <fullName evidence="3">Alpha/beta hydrolase family protein</fullName>
    </submittedName>
</protein>
<dbReference type="AlphaFoldDB" id="A0AAD9DFW1"/>
<dbReference type="InterPro" id="IPR007751">
    <property type="entry name" value="DUF676_lipase-like"/>
</dbReference>
<dbReference type="EMBL" id="JATAAI010000005">
    <property type="protein sequence ID" value="KAK1745647.1"/>
    <property type="molecule type" value="Genomic_DNA"/>
</dbReference>
<gene>
    <name evidence="3" type="ORF">QTG54_003571</name>
</gene>
<proteinExistence type="predicted"/>
<keyword evidence="3" id="KW-0378">Hydrolase</keyword>
<keyword evidence="4" id="KW-1185">Reference proteome</keyword>
<dbReference type="InterPro" id="IPR029058">
    <property type="entry name" value="AB_hydrolase_fold"/>
</dbReference>
<feature type="domain" description="DUF676" evidence="2">
    <location>
        <begin position="212"/>
        <end position="434"/>
    </location>
</feature>
<dbReference type="PANTHER" id="PTHR12482:SF62">
    <property type="entry name" value="LIPASE ROG1-RELATED"/>
    <property type="match status" value="1"/>
</dbReference>
<comment type="caution">
    <text evidence="3">The sequence shown here is derived from an EMBL/GenBank/DDBJ whole genome shotgun (WGS) entry which is preliminary data.</text>
</comment>
<name>A0AAD9DFW1_9STRA</name>
<evidence type="ECO:0000313" key="4">
    <source>
        <dbReference type="Proteomes" id="UP001224775"/>
    </source>
</evidence>
<feature type="compositionally biased region" description="Polar residues" evidence="1">
    <location>
        <begin position="594"/>
        <end position="613"/>
    </location>
</feature>
<dbReference type="PANTHER" id="PTHR12482">
    <property type="entry name" value="LIPASE ROG1-RELATED-RELATED"/>
    <property type="match status" value="1"/>
</dbReference>
<feature type="region of interest" description="Disordered" evidence="1">
    <location>
        <begin position="469"/>
        <end position="493"/>
    </location>
</feature>
<dbReference type="Proteomes" id="UP001224775">
    <property type="component" value="Unassembled WGS sequence"/>
</dbReference>
<feature type="region of interest" description="Disordered" evidence="1">
    <location>
        <begin position="163"/>
        <end position="190"/>
    </location>
</feature>
<evidence type="ECO:0000259" key="2">
    <source>
        <dbReference type="Pfam" id="PF05057"/>
    </source>
</evidence>
<dbReference type="Pfam" id="PF05057">
    <property type="entry name" value="DUF676"/>
    <property type="match status" value="1"/>
</dbReference>
<dbReference type="GO" id="GO:0016787">
    <property type="term" value="F:hydrolase activity"/>
    <property type="evidence" value="ECO:0007669"/>
    <property type="project" value="UniProtKB-KW"/>
</dbReference>
<feature type="compositionally biased region" description="Acidic residues" evidence="1">
    <location>
        <begin position="163"/>
        <end position="173"/>
    </location>
</feature>
<evidence type="ECO:0000256" key="1">
    <source>
        <dbReference type="SAM" id="MobiDB-lite"/>
    </source>
</evidence>
<evidence type="ECO:0000313" key="3">
    <source>
        <dbReference type="EMBL" id="KAK1745647.1"/>
    </source>
</evidence>
<organism evidence="3 4">
    <name type="scientific">Skeletonema marinoi</name>
    <dbReference type="NCBI Taxonomy" id="267567"/>
    <lineage>
        <taxon>Eukaryota</taxon>
        <taxon>Sar</taxon>
        <taxon>Stramenopiles</taxon>
        <taxon>Ochrophyta</taxon>
        <taxon>Bacillariophyta</taxon>
        <taxon>Coscinodiscophyceae</taxon>
        <taxon>Thalassiosirophycidae</taxon>
        <taxon>Thalassiosirales</taxon>
        <taxon>Skeletonemataceae</taxon>
        <taxon>Skeletonema</taxon>
        <taxon>Skeletonema marinoi-dohrnii complex</taxon>
    </lineage>
</organism>
<accession>A0AAD9DFW1</accession>
<sequence length="659" mass="71690">MLWKVARIAIAVESSLSLSTLAIGIRIPATRQLFNRFHIFPRKRSVFTMGNSQSQPNGDNVDTAAAATAAVYGSGSEVESVDYNSAASVAESDDNKEEEPDYTKLDIVSTFDSDMVLKQHTSYSPPSSSIMPSVHYVFLVHGWLGNDLEMSYLAEAFDKNISGEEEDGDDNEQNNDGGLPATKRVKRSRSRVTVALQKEAAAGSGDDEEDFHPEIVVHSAKCNVGKTHDGIKNGGTRLANEIINFIQSDTLNRREEGDDNDDDVNVTFSLVGNSLGGLYSRYALSKIPYEIPLSNDTNDDEDNSSSSSKKKIRLLPNIFCTTATPHLGVSQHTYLPIPRLAETIIGTGMGATGRDLFRLNADAMNDGAAAKVNAAAAKTVKRLTSFRMLQGNNANIDVENEDESDCVIRNMCLDEEFLVPLRNFRQRIAYANAYGTDFQVPCQTAAFLNDNSGVCHFLIGGRCLTNDGGLGENAEEGAERKRSSDEEGDAEEGAVPPFVVAVLRTDQQSQTQSPARKLSGQNVASDDLLQMSQSLDALGWTKVFVDMRDSIPVPGLRKPSWMCTNSLDDLIKQREGVNDDSEGEGSDEAKNKSRGTNSSRLLTSQDLSRSTAAGDSINVPLGHTVMVANSKSEAYKQMNFQGRPVMDKLAHDIVLSLDK</sequence>
<dbReference type="SUPFAM" id="SSF53474">
    <property type="entry name" value="alpha/beta-Hydrolases"/>
    <property type="match status" value="1"/>
</dbReference>
<dbReference type="Gene3D" id="3.40.50.1820">
    <property type="entry name" value="alpha/beta hydrolase"/>
    <property type="match status" value="1"/>
</dbReference>